<keyword evidence="5" id="KW-1185">Reference proteome</keyword>
<sequence>MNVLVAFEGYGNETAGAERMARRTTTALRDRGHRVAVLTRSPHPSAEAWPATAPGFRPDVVHAFDLARPDTVVEAGGIAERYGAGFVVTPCSTVEVWPDRERGSAVCRAADAVFALTDAEADDLRRLGVPASRIRPLPSAPDLTAAADPARFRRDFGVDGPIVLFLGRRMVSKGYRTLLSAAPLIWSRIPRATLMFAGPDSEPEAAQYFRDHADPRIVDLGTVGEQTKHDALAACDVLCLPSTADVFPLVFAEAWSCGRPVVTGDFPGADRVVRHGVDGLVVTPRPGPVAEALTGLLLDDARRTGMGRAGRRRAAREFGWDRVAESCTRAYREATGVRS</sequence>
<dbReference type="InterPro" id="IPR050194">
    <property type="entry name" value="Glycosyltransferase_grp1"/>
</dbReference>
<proteinExistence type="predicted"/>
<keyword evidence="2" id="KW-0808">Transferase</keyword>
<dbReference type="GO" id="GO:1901137">
    <property type="term" value="P:carbohydrate derivative biosynthetic process"/>
    <property type="evidence" value="ECO:0007669"/>
    <property type="project" value="UniProtKB-ARBA"/>
</dbReference>
<comment type="caution">
    <text evidence="4">The sequence shown here is derived from an EMBL/GenBank/DDBJ whole genome shotgun (WGS) entry which is preliminary data.</text>
</comment>
<evidence type="ECO:0000259" key="3">
    <source>
        <dbReference type="Pfam" id="PF13579"/>
    </source>
</evidence>
<name>A0A919IS84_9ACTN</name>
<gene>
    <name evidence="4" type="ORF">Acy02nite_83690</name>
</gene>
<accession>A0A919IS84</accession>
<dbReference type="AlphaFoldDB" id="A0A919IS84"/>
<feature type="domain" description="Glycosyltransferase subfamily 4-like N-terminal" evidence="3">
    <location>
        <begin position="54"/>
        <end position="138"/>
    </location>
</feature>
<dbReference type="PANTHER" id="PTHR45947">
    <property type="entry name" value="SULFOQUINOVOSYL TRANSFERASE SQD2"/>
    <property type="match status" value="1"/>
</dbReference>
<evidence type="ECO:0000313" key="5">
    <source>
        <dbReference type="Proteomes" id="UP000619479"/>
    </source>
</evidence>
<organism evidence="4 5">
    <name type="scientific">Actinoplanes cyaneus</name>
    <dbReference type="NCBI Taxonomy" id="52696"/>
    <lineage>
        <taxon>Bacteria</taxon>
        <taxon>Bacillati</taxon>
        <taxon>Actinomycetota</taxon>
        <taxon>Actinomycetes</taxon>
        <taxon>Micromonosporales</taxon>
        <taxon>Micromonosporaceae</taxon>
        <taxon>Actinoplanes</taxon>
    </lineage>
</organism>
<protein>
    <recommendedName>
        <fullName evidence="3">Glycosyltransferase subfamily 4-like N-terminal domain-containing protein</fullName>
    </recommendedName>
</protein>
<dbReference type="Proteomes" id="UP000619479">
    <property type="component" value="Unassembled WGS sequence"/>
</dbReference>
<dbReference type="CDD" id="cd03801">
    <property type="entry name" value="GT4_PimA-like"/>
    <property type="match status" value="1"/>
</dbReference>
<evidence type="ECO:0000256" key="2">
    <source>
        <dbReference type="ARBA" id="ARBA00022679"/>
    </source>
</evidence>
<evidence type="ECO:0000313" key="4">
    <source>
        <dbReference type="EMBL" id="GID70488.1"/>
    </source>
</evidence>
<evidence type="ECO:0000256" key="1">
    <source>
        <dbReference type="ARBA" id="ARBA00022676"/>
    </source>
</evidence>
<dbReference type="PANTHER" id="PTHR45947:SF3">
    <property type="entry name" value="SULFOQUINOVOSYL TRANSFERASE SQD2"/>
    <property type="match status" value="1"/>
</dbReference>
<reference evidence="4" key="1">
    <citation type="submission" date="2021-01" db="EMBL/GenBank/DDBJ databases">
        <title>Whole genome shotgun sequence of Actinoplanes cyaneus NBRC 14990.</title>
        <authorList>
            <person name="Komaki H."/>
            <person name="Tamura T."/>
        </authorList>
    </citation>
    <scope>NUCLEOTIDE SEQUENCE</scope>
    <source>
        <strain evidence="4">NBRC 14990</strain>
    </source>
</reference>
<dbReference type="Pfam" id="PF13692">
    <property type="entry name" value="Glyco_trans_1_4"/>
    <property type="match status" value="1"/>
</dbReference>
<dbReference type="EMBL" id="BOMH01000075">
    <property type="protein sequence ID" value="GID70488.1"/>
    <property type="molecule type" value="Genomic_DNA"/>
</dbReference>
<dbReference type="Gene3D" id="3.40.50.2000">
    <property type="entry name" value="Glycogen Phosphorylase B"/>
    <property type="match status" value="2"/>
</dbReference>
<keyword evidence="1" id="KW-0328">Glycosyltransferase</keyword>
<dbReference type="SUPFAM" id="SSF53756">
    <property type="entry name" value="UDP-Glycosyltransferase/glycogen phosphorylase"/>
    <property type="match status" value="1"/>
</dbReference>
<dbReference type="Pfam" id="PF13579">
    <property type="entry name" value="Glyco_trans_4_4"/>
    <property type="match status" value="1"/>
</dbReference>
<dbReference type="InterPro" id="IPR028098">
    <property type="entry name" value="Glyco_trans_4-like_N"/>
</dbReference>
<dbReference type="RefSeq" id="WP_203754373.1">
    <property type="nucleotide sequence ID" value="NZ_BAAAUC010000014.1"/>
</dbReference>
<dbReference type="GO" id="GO:0016758">
    <property type="term" value="F:hexosyltransferase activity"/>
    <property type="evidence" value="ECO:0007669"/>
    <property type="project" value="TreeGrafter"/>
</dbReference>